<proteinExistence type="predicted"/>
<accession>A0ABR3UZB5</accession>
<gene>
    <name evidence="1" type="ORF">ACET3X_001346</name>
</gene>
<sequence length="131" mass="14696">MERNKKLKLTVWPKYDWWTGGPLVFIDERGNAQINPGGAAKPNAVSVAISRMLHISPISNNSKAPIVFWGASLLKPFYVQQEIRQSGNTWNVDRKGDMFAPTMAPFCGTGDEDDMKFVQSLAVYESFVRTN</sequence>
<dbReference type="Proteomes" id="UP001578633">
    <property type="component" value="Chromosome 1"/>
</dbReference>
<reference evidence="1 2" key="1">
    <citation type="submission" date="2024-09" db="EMBL/GenBank/DDBJ databases">
        <title>T2T genomes of carrot and Alternaria dauci and their utility for understanding host-pathogen interaction during carrot leaf blight disease.</title>
        <authorList>
            <person name="Liu W."/>
            <person name="Xu S."/>
            <person name="Ou C."/>
            <person name="Liu X."/>
            <person name="Zhuang F."/>
            <person name="Deng X.W."/>
        </authorList>
    </citation>
    <scope>NUCLEOTIDE SEQUENCE [LARGE SCALE GENOMIC DNA]</scope>
    <source>
        <strain evidence="1 2">A2016</strain>
    </source>
</reference>
<organism evidence="1 2">
    <name type="scientific">Alternaria dauci</name>
    <dbReference type="NCBI Taxonomy" id="48095"/>
    <lineage>
        <taxon>Eukaryota</taxon>
        <taxon>Fungi</taxon>
        <taxon>Dikarya</taxon>
        <taxon>Ascomycota</taxon>
        <taxon>Pezizomycotina</taxon>
        <taxon>Dothideomycetes</taxon>
        <taxon>Pleosporomycetidae</taxon>
        <taxon>Pleosporales</taxon>
        <taxon>Pleosporineae</taxon>
        <taxon>Pleosporaceae</taxon>
        <taxon>Alternaria</taxon>
        <taxon>Alternaria sect. Porri</taxon>
    </lineage>
</organism>
<keyword evidence="2" id="KW-1185">Reference proteome</keyword>
<comment type="caution">
    <text evidence="1">The sequence shown here is derived from an EMBL/GenBank/DDBJ whole genome shotgun (WGS) entry which is preliminary data.</text>
</comment>
<protein>
    <submittedName>
        <fullName evidence="1">Uncharacterized protein</fullName>
    </submittedName>
</protein>
<dbReference type="GeneID" id="96081668"/>
<name>A0ABR3UZB5_9PLEO</name>
<dbReference type="RefSeq" id="XP_069311588.1">
    <property type="nucleotide sequence ID" value="XM_069446627.1"/>
</dbReference>
<evidence type="ECO:0000313" key="2">
    <source>
        <dbReference type="Proteomes" id="UP001578633"/>
    </source>
</evidence>
<evidence type="ECO:0000313" key="1">
    <source>
        <dbReference type="EMBL" id="KAL1801004.1"/>
    </source>
</evidence>
<dbReference type="EMBL" id="JBHGVX010000001">
    <property type="protein sequence ID" value="KAL1801004.1"/>
    <property type="molecule type" value="Genomic_DNA"/>
</dbReference>